<comment type="caution">
    <text evidence="2">The sequence shown here is derived from an EMBL/GenBank/DDBJ whole genome shotgun (WGS) entry which is preliminary data.</text>
</comment>
<dbReference type="EMBL" id="NBUC01000093">
    <property type="protein sequence ID" value="PLU01467.1"/>
    <property type="molecule type" value="Genomic_DNA"/>
</dbReference>
<sequence>MLVTVFPRVRNQSQKRRERHGETMGHAAKAEPAMLHAAGSLAPKRPHMPINGHRRFGRLTAVHATGSYLRSD</sequence>
<evidence type="ECO:0000313" key="2">
    <source>
        <dbReference type="EMBL" id="PLU01467.1"/>
    </source>
</evidence>
<organism evidence="2 3">
    <name type="scientific">Sinorhizobium medicae</name>
    <dbReference type="NCBI Taxonomy" id="110321"/>
    <lineage>
        <taxon>Bacteria</taxon>
        <taxon>Pseudomonadati</taxon>
        <taxon>Pseudomonadota</taxon>
        <taxon>Alphaproteobacteria</taxon>
        <taxon>Hyphomicrobiales</taxon>
        <taxon>Rhizobiaceae</taxon>
        <taxon>Sinorhizobium/Ensifer group</taxon>
        <taxon>Sinorhizobium</taxon>
    </lineage>
</organism>
<dbReference type="Proteomes" id="UP001190825">
    <property type="component" value="Unassembled WGS sequence"/>
</dbReference>
<proteinExistence type="predicted"/>
<protein>
    <recommendedName>
        <fullName evidence="4">Transposase</fullName>
    </recommendedName>
</protein>
<reference evidence="2 3" key="1">
    <citation type="journal article" date="2018" name="FEMS Microbiol. Ecol.">
        <title>Co-invading symbiotic mutualists of Medicago polymorpha retain high ancestral diversity and contain diverse accessory genomes.</title>
        <authorList>
            <person name="Porter S.S."/>
            <person name="Faber-Hammond J.J."/>
            <person name="Friesen M.L."/>
        </authorList>
    </citation>
    <scope>NUCLEOTIDE SEQUENCE [LARGE SCALE GENOMIC DNA]</scope>
    <source>
        <strain evidence="2 3">Str16</strain>
    </source>
</reference>
<gene>
    <name evidence="2" type="ORF">BMJ33_18910</name>
</gene>
<feature type="region of interest" description="Disordered" evidence="1">
    <location>
        <begin position="1"/>
        <end position="26"/>
    </location>
</feature>
<evidence type="ECO:0000256" key="1">
    <source>
        <dbReference type="SAM" id="MobiDB-lite"/>
    </source>
</evidence>
<evidence type="ECO:0008006" key="4">
    <source>
        <dbReference type="Google" id="ProtNLM"/>
    </source>
</evidence>
<name>A0ABX4TJ11_9HYPH</name>
<keyword evidence="3" id="KW-1185">Reference proteome</keyword>
<accession>A0ABX4TJ11</accession>
<evidence type="ECO:0000313" key="3">
    <source>
        <dbReference type="Proteomes" id="UP001190825"/>
    </source>
</evidence>